<evidence type="ECO:0000256" key="2">
    <source>
        <dbReference type="ARBA" id="ARBA00022170"/>
    </source>
</evidence>
<accession>A0AA88NC38</accession>
<reference evidence="4" key="1">
    <citation type="submission" date="2023-08" db="EMBL/GenBank/DDBJ databases">
        <title>Pelteobagrus vachellii genome.</title>
        <authorList>
            <person name="Liu H."/>
        </authorList>
    </citation>
    <scope>NUCLEOTIDE SEQUENCE</scope>
    <source>
        <strain evidence="4">PRFRI_2022a</strain>
        <tissue evidence="4">Muscle</tissue>
    </source>
</reference>
<protein>
    <recommendedName>
        <fullName evidence="2">Succinate dehydrogenase assembly factor 4, mitochondrial</fullName>
    </recommendedName>
</protein>
<name>A0AA88NC38_TACVA</name>
<evidence type="ECO:0000256" key="1">
    <source>
        <dbReference type="ARBA" id="ARBA00005701"/>
    </source>
</evidence>
<dbReference type="PANTHER" id="PTHR28524">
    <property type="entry name" value="SUCCINATE DEHYDROGENASE ASSEMBLY FACTOR 4, MITOCHONDRIAL"/>
    <property type="match status" value="1"/>
</dbReference>
<evidence type="ECO:0000313" key="4">
    <source>
        <dbReference type="EMBL" id="KAK2852606.1"/>
    </source>
</evidence>
<dbReference type="GO" id="GO:0005739">
    <property type="term" value="C:mitochondrion"/>
    <property type="evidence" value="ECO:0007669"/>
    <property type="project" value="TreeGrafter"/>
</dbReference>
<feature type="region of interest" description="Disordered" evidence="3">
    <location>
        <begin position="35"/>
        <end position="103"/>
    </location>
</feature>
<keyword evidence="5" id="KW-1185">Reference proteome</keyword>
<feature type="compositionally biased region" description="Basic and acidic residues" evidence="3">
    <location>
        <begin position="90"/>
        <end position="103"/>
    </location>
</feature>
<gene>
    <name evidence="4" type="ORF">Q7C36_007807</name>
</gene>
<proteinExistence type="inferred from homology"/>
<evidence type="ECO:0000256" key="3">
    <source>
        <dbReference type="SAM" id="MobiDB-lite"/>
    </source>
</evidence>
<dbReference type="Pfam" id="PF07896">
    <property type="entry name" value="DUF1674"/>
    <property type="match status" value="1"/>
</dbReference>
<dbReference type="InterPro" id="IPR012875">
    <property type="entry name" value="SDHF4"/>
</dbReference>
<sequence length="103" mass="11627">MSLLRFCSFTNQSLLKNGLLLESMVTAGLRTTGYTTVKDKKPLRKPNTPQGKFDTEDDQKKSTDAFKKFPDDVNPHTKEKGGPTGPEPTRYGDWEKKGRCIDF</sequence>
<comment type="caution">
    <text evidence="4">The sequence shown here is derived from an EMBL/GenBank/DDBJ whole genome shotgun (WGS) entry which is preliminary data.</text>
</comment>
<dbReference type="AlphaFoldDB" id="A0AA88NC38"/>
<dbReference type="PANTHER" id="PTHR28524:SF3">
    <property type="entry name" value="SUCCINATE DEHYDROGENASE ASSEMBLY FACTOR 4, MITOCHONDRIAL"/>
    <property type="match status" value="1"/>
</dbReference>
<comment type="similarity">
    <text evidence="1">Belongs to the SDHAF4 family.</text>
</comment>
<dbReference type="EMBL" id="JAVHJS010000007">
    <property type="protein sequence ID" value="KAK2852606.1"/>
    <property type="molecule type" value="Genomic_DNA"/>
</dbReference>
<organism evidence="4 5">
    <name type="scientific">Tachysurus vachellii</name>
    <name type="common">Darkbarbel catfish</name>
    <name type="synonym">Pelteobagrus vachellii</name>
    <dbReference type="NCBI Taxonomy" id="175792"/>
    <lineage>
        <taxon>Eukaryota</taxon>
        <taxon>Metazoa</taxon>
        <taxon>Chordata</taxon>
        <taxon>Craniata</taxon>
        <taxon>Vertebrata</taxon>
        <taxon>Euteleostomi</taxon>
        <taxon>Actinopterygii</taxon>
        <taxon>Neopterygii</taxon>
        <taxon>Teleostei</taxon>
        <taxon>Ostariophysi</taxon>
        <taxon>Siluriformes</taxon>
        <taxon>Bagridae</taxon>
        <taxon>Tachysurus</taxon>
    </lineage>
</organism>
<dbReference type="Proteomes" id="UP001187315">
    <property type="component" value="Unassembled WGS sequence"/>
</dbReference>
<evidence type="ECO:0000313" key="5">
    <source>
        <dbReference type="Proteomes" id="UP001187315"/>
    </source>
</evidence>
<dbReference type="GO" id="GO:0034553">
    <property type="term" value="P:mitochondrial respiratory chain complex II assembly"/>
    <property type="evidence" value="ECO:0007669"/>
    <property type="project" value="TreeGrafter"/>
</dbReference>
<feature type="compositionally biased region" description="Basic and acidic residues" evidence="3">
    <location>
        <begin position="58"/>
        <end position="81"/>
    </location>
</feature>